<feature type="transmembrane region" description="Helical" evidence="1">
    <location>
        <begin position="41"/>
        <end position="58"/>
    </location>
</feature>
<protein>
    <submittedName>
        <fullName evidence="2">Uncharacterized protein</fullName>
    </submittedName>
</protein>
<dbReference type="EMBL" id="FOOY01000020">
    <property type="protein sequence ID" value="SFG75741.1"/>
    <property type="molecule type" value="Genomic_DNA"/>
</dbReference>
<dbReference type="Proteomes" id="UP000198752">
    <property type="component" value="Unassembled WGS sequence"/>
</dbReference>
<sequence>MTRRLIPFYREMDKNNPGFTLFWDKNSGRVYKAYHKKVNQLIYWISFALVLAVLRSIQSLDLPLGSPVILTLLLLLELIASFFIGRKFYKTYYFKELKEIFVDKAMFQDYLTSGKTMLKTDLIVTVSLLVVFALALVLFLLTYWIIWYLLSFLMLVLTDHMLCSFSRDRFKLYKHE</sequence>
<keyword evidence="1" id="KW-1133">Transmembrane helix</keyword>
<reference evidence="3" key="1">
    <citation type="submission" date="2016-10" db="EMBL/GenBank/DDBJ databases">
        <authorList>
            <person name="Varghese N."/>
            <person name="Submissions S."/>
        </authorList>
    </citation>
    <scope>NUCLEOTIDE SEQUENCE [LARGE SCALE GENOMIC DNA]</scope>
    <source>
        <strain evidence="3">ATCC 700379</strain>
    </source>
</reference>
<dbReference type="OrthoDB" id="2988716at2"/>
<organism evidence="2 3">
    <name type="scientific">Sporolactobacillus nakayamae</name>
    <dbReference type="NCBI Taxonomy" id="269670"/>
    <lineage>
        <taxon>Bacteria</taxon>
        <taxon>Bacillati</taxon>
        <taxon>Bacillota</taxon>
        <taxon>Bacilli</taxon>
        <taxon>Bacillales</taxon>
        <taxon>Sporolactobacillaceae</taxon>
        <taxon>Sporolactobacillus</taxon>
    </lineage>
</organism>
<gene>
    <name evidence="2" type="ORF">SAMN02982927_02681</name>
</gene>
<accession>A0A1I2ULT7</accession>
<evidence type="ECO:0000313" key="3">
    <source>
        <dbReference type="Proteomes" id="UP000198752"/>
    </source>
</evidence>
<feature type="transmembrane region" description="Helical" evidence="1">
    <location>
        <begin position="64"/>
        <end position="85"/>
    </location>
</feature>
<evidence type="ECO:0000313" key="2">
    <source>
        <dbReference type="EMBL" id="SFG75741.1"/>
    </source>
</evidence>
<name>A0A1I2ULT7_9BACL</name>
<keyword evidence="1" id="KW-0812">Transmembrane</keyword>
<dbReference type="AlphaFoldDB" id="A0A1I2ULT7"/>
<keyword evidence="1" id="KW-0472">Membrane</keyword>
<dbReference type="STRING" id="269670.SAMN02982927_02681"/>
<evidence type="ECO:0000256" key="1">
    <source>
        <dbReference type="SAM" id="Phobius"/>
    </source>
</evidence>
<proteinExistence type="predicted"/>
<dbReference type="RefSeq" id="WP_093673781.1">
    <property type="nucleotide sequence ID" value="NZ_FOOY01000020.1"/>
</dbReference>
<keyword evidence="3" id="KW-1185">Reference proteome</keyword>
<feature type="transmembrane region" description="Helical" evidence="1">
    <location>
        <begin position="122"/>
        <end position="139"/>
    </location>
</feature>